<organism evidence="2 3">
    <name type="scientific">Paenochrobactrum gallinarii</name>
    <dbReference type="NCBI Taxonomy" id="643673"/>
    <lineage>
        <taxon>Bacteria</taxon>
        <taxon>Pseudomonadati</taxon>
        <taxon>Pseudomonadota</taxon>
        <taxon>Alphaproteobacteria</taxon>
        <taxon>Hyphomicrobiales</taxon>
        <taxon>Brucellaceae</taxon>
        <taxon>Paenochrobactrum</taxon>
    </lineage>
</organism>
<feature type="transmembrane region" description="Helical" evidence="1">
    <location>
        <begin position="59"/>
        <end position="80"/>
    </location>
</feature>
<feature type="transmembrane region" description="Helical" evidence="1">
    <location>
        <begin position="27"/>
        <end position="53"/>
    </location>
</feature>
<keyword evidence="1" id="KW-0472">Membrane</keyword>
<reference evidence="2 3" key="1">
    <citation type="submission" date="2020-08" db="EMBL/GenBank/DDBJ databases">
        <title>Genomic Encyclopedia of Type Strains, Phase IV (KMG-IV): sequencing the most valuable type-strain genomes for metagenomic binning, comparative biology and taxonomic classification.</title>
        <authorList>
            <person name="Goeker M."/>
        </authorList>
    </citation>
    <scope>NUCLEOTIDE SEQUENCE [LARGE SCALE GENOMIC DNA]</scope>
    <source>
        <strain evidence="2 3">DSM 22336</strain>
    </source>
</reference>
<proteinExistence type="predicted"/>
<dbReference type="Pfam" id="PF07332">
    <property type="entry name" value="Phage_holin_3_6"/>
    <property type="match status" value="1"/>
</dbReference>
<accession>A0A841M6Q0</accession>
<sequence length="145" mass="15367">MLRLLAPLLSSVLKQEFHEAAQQAKRCAITGAVIGIFAVIGFVFLLLAGFLYLSTLVSQLAAALIMAGSAFVVALIAWLITKSINAAQERKRRERLEADKSAFVATAALAIIPALLKRPILAAALPLAGMALVSLLSDKKPDDKA</sequence>
<keyword evidence="1" id="KW-1133">Transmembrane helix</keyword>
<evidence type="ECO:0000313" key="2">
    <source>
        <dbReference type="EMBL" id="MBB6261244.1"/>
    </source>
</evidence>
<dbReference type="RefSeq" id="WP_184222435.1">
    <property type="nucleotide sequence ID" value="NZ_JACIIU010000007.1"/>
</dbReference>
<protein>
    <submittedName>
        <fullName evidence="2">Cobalamin synthase</fullName>
    </submittedName>
</protein>
<dbReference type="AlphaFoldDB" id="A0A841M6Q0"/>
<comment type="caution">
    <text evidence="2">The sequence shown here is derived from an EMBL/GenBank/DDBJ whole genome shotgun (WGS) entry which is preliminary data.</text>
</comment>
<keyword evidence="3" id="KW-1185">Reference proteome</keyword>
<dbReference type="Proteomes" id="UP000555393">
    <property type="component" value="Unassembled WGS sequence"/>
</dbReference>
<name>A0A841M6Q0_9HYPH</name>
<feature type="transmembrane region" description="Helical" evidence="1">
    <location>
        <begin position="101"/>
        <end position="116"/>
    </location>
</feature>
<gene>
    <name evidence="2" type="ORF">FHS77_001795</name>
</gene>
<evidence type="ECO:0000313" key="3">
    <source>
        <dbReference type="Proteomes" id="UP000555393"/>
    </source>
</evidence>
<evidence type="ECO:0000256" key="1">
    <source>
        <dbReference type="SAM" id="Phobius"/>
    </source>
</evidence>
<dbReference type="InterPro" id="IPR009937">
    <property type="entry name" value="Phage_holin_3_6"/>
</dbReference>
<dbReference type="EMBL" id="JACIIU010000007">
    <property type="protein sequence ID" value="MBB6261244.1"/>
    <property type="molecule type" value="Genomic_DNA"/>
</dbReference>
<feature type="transmembrane region" description="Helical" evidence="1">
    <location>
        <begin position="122"/>
        <end position="138"/>
    </location>
</feature>
<keyword evidence="1" id="KW-0812">Transmembrane</keyword>